<feature type="region of interest" description="Disordered" evidence="3">
    <location>
        <begin position="817"/>
        <end position="931"/>
    </location>
</feature>
<feature type="compositionally biased region" description="Basic and acidic residues" evidence="3">
    <location>
        <begin position="965"/>
        <end position="976"/>
    </location>
</feature>
<dbReference type="Pfam" id="PF03000">
    <property type="entry name" value="NPH3"/>
    <property type="match status" value="2"/>
</dbReference>
<gene>
    <name evidence="7" type="primary">LOC112290681</name>
    <name evidence="6" type="ORF">PHYPA_017310</name>
</gene>
<evidence type="ECO:0000256" key="2">
    <source>
        <dbReference type="ARBA" id="ARBA00022786"/>
    </source>
</evidence>
<dbReference type="PANTHER" id="PTHR32370">
    <property type="entry name" value="OS12G0117600 PROTEIN"/>
    <property type="match status" value="1"/>
</dbReference>
<dbReference type="InterPro" id="IPR000210">
    <property type="entry name" value="BTB/POZ_dom"/>
</dbReference>
<dbReference type="Gene3D" id="3.30.710.10">
    <property type="entry name" value="Potassium Channel Kv1.1, Chain A"/>
    <property type="match status" value="1"/>
</dbReference>
<dbReference type="Gramene" id="Pp3c13_13210V3.1">
    <property type="protein sequence ID" value="Pp3c13_13210V3.1"/>
    <property type="gene ID" value="Pp3c13_13210"/>
</dbReference>
<evidence type="ECO:0000256" key="1">
    <source>
        <dbReference type="ARBA" id="ARBA00004906"/>
    </source>
</evidence>
<keyword evidence="8" id="KW-1185">Reference proteome</keyword>
<feature type="region of interest" description="Disordered" evidence="3">
    <location>
        <begin position="1140"/>
        <end position="1205"/>
    </location>
</feature>
<feature type="compositionally biased region" description="Basic and acidic residues" evidence="3">
    <location>
        <begin position="1024"/>
        <end position="1045"/>
    </location>
</feature>
<feature type="compositionally biased region" description="Polar residues" evidence="3">
    <location>
        <begin position="884"/>
        <end position="900"/>
    </location>
</feature>
<reference evidence="6 8" key="2">
    <citation type="journal article" date="2018" name="Plant J.">
        <title>The Physcomitrella patens chromosome-scale assembly reveals moss genome structure and evolution.</title>
        <authorList>
            <person name="Lang D."/>
            <person name="Ullrich K.K."/>
            <person name="Murat F."/>
            <person name="Fuchs J."/>
            <person name="Jenkins J."/>
            <person name="Haas F.B."/>
            <person name="Piednoel M."/>
            <person name="Gundlach H."/>
            <person name="Van Bel M."/>
            <person name="Meyberg R."/>
            <person name="Vives C."/>
            <person name="Morata J."/>
            <person name="Symeonidi A."/>
            <person name="Hiss M."/>
            <person name="Muchero W."/>
            <person name="Kamisugi Y."/>
            <person name="Saleh O."/>
            <person name="Blanc G."/>
            <person name="Decker E.L."/>
            <person name="van Gessel N."/>
            <person name="Grimwood J."/>
            <person name="Hayes R.D."/>
            <person name="Graham S.W."/>
            <person name="Gunter L.E."/>
            <person name="McDaniel S.F."/>
            <person name="Hoernstein S.N.W."/>
            <person name="Larsson A."/>
            <person name="Li F.W."/>
            <person name="Perroud P.F."/>
            <person name="Phillips J."/>
            <person name="Ranjan P."/>
            <person name="Rokshar D.S."/>
            <person name="Rothfels C.J."/>
            <person name="Schneider L."/>
            <person name="Shu S."/>
            <person name="Stevenson D.W."/>
            <person name="Thummler F."/>
            <person name="Tillich M."/>
            <person name="Villarreal Aguilar J.C."/>
            <person name="Widiez T."/>
            <person name="Wong G.K."/>
            <person name="Wymore A."/>
            <person name="Zhang Y."/>
            <person name="Zimmer A.D."/>
            <person name="Quatrano R.S."/>
            <person name="Mayer K.F.X."/>
            <person name="Goodstein D."/>
            <person name="Casacuberta J.M."/>
            <person name="Vandepoele K."/>
            <person name="Reski R."/>
            <person name="Cuming A.C."/>
            <person name="Tuskan G.A."/>
            <person name="Maumus F."/>
            <person name="Salse J."/>
            <person name="Schmutz J."/>
            <person name="Rensing S.A."/>
        </authorList>
    </citation>
    <scope>NUCLEOTIDE SEQUENCE [LARGE SCALE GENOMIC DNA]</scope>
    <source>
        <strain evidence="7 8">cv. Gransden 2004</strain>
    </source>
</reference>
<dbReference type="InterPro" id="IPR011333">
    <property type="entry name" value="SKP1/BTB/POZ_sf"/>
</dbReference>
<protein>
    <recommendedName>
        <fullName evidence="9">NPH3 domain-containing protein</fullName>
    </recommendedName>
</protein>
<evidence type="ECO:0000259" key="4">
    <source>
        <dbReference type="PROSITE" id="PS50097"/>
    </source>
</evidence>
<feature type="compositionally biased region" description="Basic residues" evidence="3">
    <location>
        <begin position="1082"/>
        <end position="1100"/>
    </location>
</feature>
<name>A0A2K1JLQ5_PHYPA</name>
<dbReference type="AlphaFoldDB" id="A0A2K1JLQ5"/>
<feature type="region of interest" description="Disordered" evidence="3">
    <location>
        <begin position="381"/>
        <end position="452"/>
    </location>
</feature>
<dbReference type="GO" id="GO:0016567">
    <property type="term" value="P:protein ubiquitination"/>
    <property type="evidence" value="ECO:0007669"/>
    <property type="project" value="UniProtKB-UniPathway"/>
</dbReference>
<feature type="region of interest" description="Disordered" evidence="3">
    <location>
        <begin position="1"/>
        <end position="26"/>
    </location>
</feature>
<dbReference type="PaxDb" id="3218-PP1S5_81V6.1"/>
<feature type="compositionally biased region" description="Basic residues" evidence="3">
    <location>
        <begin position="1169"/>
        <end position="1178"/>
    </location>
</feature>
<dbReference type="SUPFAM" id="SSF54695">
    <property type="entry name" value="POZ domain"/>
    <property type="match status" value="1"/>
</dbReference>
<dbReference type="Proteomes" id="UP000006727">
    <property type="component" value="Chromosome 13"/>
</dbReference>
<feature type="domain" description="NPH3" evidence="5">
    <location>
        <begin position="199"/>
        <end position="613"/>
    </location>
</feature>
<dbReference type="RefSeq" id="XP_024393010.1">
    <property type="nucleotide sequence ID" value="XM_024537242.2"/>
</dbReference>
<feature type="region of interest" description="Disordered" evidence="3">
    <location>
        <begin position="965"/>
        <end position="1119"/>
    </location>
</feature>
<dbReference type="GeneID" id="112290681"/>
<evidence type="ECO:0000313" key="7">
    <source>
        <dbReference type="EnsemblPlants" id="Pp3c13_13210V3.1"/>
    </source>
</evidence>
<dbReference type="PROSITE" id="PS51649">
    <property type="entry name" value="NPH3"/>
    <property type="match status" value="1"/>
</dbReference>
<dbReference type="InterPro" id="IPR043454">
    <property type="entry name" value="NPH3/RPT2-like"/>
</dbReference>
<dbReference type="InterPro" id="IPR027356">
    <property type="entry name" value="NPH3_dom"/>
</dbReference>
<feature type="compositionally biased region" description="Low complexity" evidence="3">
    <location>
        <begin position="999"/>
        <end position="1014"/>
    </location>
</feature>
<dbReference type="UniPathway" id="UPA00143"/>
<proteinExistence type="predicted"/>
<evidence type="ECO:0000256" key="3">
    <source>
        <dbReference type="SAM" id="MobiDB-lite"/>
    </source>
</evidence>
<comment type="pathway">
    <text evidence="1">Protein modification; protein ubiquitination.</text>
</comment>
<evidence type="ECO:0000313" key="6">
    <source>
        <dbReference type="EMBL" id="PNR42480.1"/>
    </source>
</evidence>
<accession>A0A2K1JLQ5</accession>
<dbReference type="KEGG" id="ppp:112290681"/>
<feature type="compositionally biased region" description="Basic residues" evidence="3">
    <location>
        <begin position="1189"/>
        <end position="1205"/>
    </location>
</feature>
<feature type="compositionally biased region" description="Basic residues" evidence="3">
    <location>
        <begin position="1053"/>
        <end position="1066"/>
    </location>
</feature>
<dbReference type="EMBL" id="ABEU02000013">
    <property type="protein sequence ID" value="PNR42480.1"/>
    <property type="molecule type" value="Genomic_DNA"/>
</dbReference>
<evidence type="ECO:0000259" key="5">
    <source>
        <dbReference type="PROSITE" id="PS51649"/>
    </source>
</evidence>
<dbReference type="OrthoDB" id="624345at2759"/>
<dbReference type="PROSITE" id="PS50097">
    <property type="entry name" value="BTB"/>
    <property type="match status" value="1"/>
</dbReference>
<reference evidence="6 8" key="1">
    <citation type="journal article" date="2008" name="Science">
        <title>The Physcomitrella genome reveals evolutionary insights into the conquest of land by plants.</title>
        <authorList>
            <person name="Rensing S."/>
            <person name="Lang D."/>
            <person name="Zimmer A."/>
            <person name="Terry A."/>
            <person name="Salamov A."/>
            <person name="Shapiro H."/>
            <person name="Nishiyama T."/>
            <person name="Perroud P.-F."/>
            <person name="Lindquist E."/>
            <person name="Kamisugi Y."/>
            <person name="Tanahashi T."/>
            <person name="Sakakibara K."/>
            <person name="Fujita T."/>
            <person name="Oishi K."/>
            <person name="Shin-I T."/>
            <person name="Kuroki Y."/>
            <person name="Toyoda A."/>
            <person name="Suzuki Y."/>
            <person name="Hashimoto A."/>
            <person name="Yamaguchi K."/>
            <person name="Sugano A."/>
            <person name="Kohara Y."/>
            <person name="Fujiyama A."/>
            <person name="Anterola A."/>
            <person name="Aoki S."/>
            <person name="Ashton N."/>
            <person name="Barbazuk W.B."/>
            <person name="Barker E."/>
            <person name="Bennetzen J."/>
            <person name="Bezanilla M."/>
            <person name="Blankenship R."/>
            <person name="Cho S.H."/>
            <person name="Dutcher S."/>
            <person name="Estelle M."/>
            <person name="Fawcett J.A."/>
            <person name="Gundlach H."/>
            <person name="Hanada K."/>
            <person name="Heyl A."/>
            <person name="Hicks K.A."/>
            <person name="Hugh J."/>
            <person name="Lohr M."/>
            <person name="Mayer K."/>
            <person name="Melkozernov A."/>
            <person name="Murata T."/>
            <person name="Nelson D."/>
            <person name="Pils B."/>
            <person name="Prigge M."/>
            <person name="Reiss B."/>
            <person name="Renner T."/>
            <person name="Rombauts S."/>
            <person name="Rushton P."/>
            <person name="Sanderfoot A."/>
            <person name="Schween G."/>
            <person name="Shiu S.-H."/>
            <person name="Stueber K."/>
            <person name="Theodoulou F.L."/>
            <person name="Tu H."/>
            <person name="Van de Peer Y."/>
            <person name="Verrier P.J."/>
            <person name="Waters E."/>
            <person name="Wood A."/>
            <person name="Yang L."/>
            <person name="Cove D."/>
            <person name="Cuming A."/>
            <person name="Hasebe M."/>
            <person name="Lucas S."/>
            <person name="Mishler D.B."/>
            <person name="Reski R."/>
            <person name="Grigoriev I."/>
            <person name="Quatrano R.S."/>
            <person name="Boore J.L."/>
        </authorList>
    </citation>
    <scope>NUCLEOTIDE SEQUENCE [LARGE SCALE GENOMIC DNA]</scope>
    <source>
        <strain evidence="7 8">cv. Gransden 2004</strain>
    </source>
</reference>
<organism evidence="6">
    <name type="scientific">Physcomitrium patens</name>
    <name type="common">Spreading-leaved earth moss</name>
    <name type="synonym">Physcomitrella patens</name>
    <dbReference type="NCBI Taxonomy" id="3218"/>
    <lineage>
        <taxon>Eukaryota</taxon>
        <taxon>Viridiplantae</taxon>
        <taxon>Streptophyta</taxon>
        <taxon>Embryophyta</taxon>
        <taxon>Bryophyta</taxon>
        <taxon>Bryophytina</taxon>
        <taxon>Bryopsida</taxon>
        <taxon>Funariidae</taxon>
        <taxon>Funariales</taxon>
        <taxon>Funariaceae</taxon>
        <taxon>Physcomitrium</taxon>
    </lineage>
</organism>
<keyword evidence="2" id="KW-0833">Ubl conjugation pathway</keyword>
<evidence type="ECO:0008006" key="9">
    <source>
        <dbReference type="Google" id="ProtNLM"/>
    </source>
</evidence>
<feature type="compositionally biased region" description="Basic and acidic residues" evidence="3">
    <location>
        <begin position="1069"/>
        <end position="1081"/>
    </location>
</feature>
<dbReference type="Pfam" id="PF00651">
    <property type="entry name" value="BTB"/>
    <property type="match status" value="1"/>
</dbReference>
<reference evidence="7" key="3">
    <citation type="submission" date="2020-12" db="UniProtKB">
        <authorList>
            <consortium name="EnsemblPlants"/>
        </authorList>
    </citation>
    <scope>IDENTIFICATION</scope>
</reference>
<dbReference type="EnsemblPlants" id="Pp3c13_13210V3.1">
    <property type="protein sequence ID" value="Pp3c13_13210V3.1"/>
    <property type="gene ID" value="Pp3c13_13210"/>
</dbReference>
<feature type="domain" description="BTB" evidence="4">
    <location>
        <begin position="34"/>
        <end position="102"/>
    </location>
</feature>
<evidence type="ECO:0000313" key="8">
    <source>
        <dbReference type="Proteomes" id="UP000006727"/>
    </source>
</evidence>
<feature type="compositionally biased region" description="Low complexity" evidence="3">
    <location>
        <begin position="638"/>
        <end position="665"/>
    </location>
</feature>
<sequence>MVAKEENRSHPRGGRTLGPLAKGNVRGGATEPHVNLYVEVGDRGFNLHKFPLLSRSGRLNRLAYESRNTERCQIDLSDIPGGARTFEHVVRLLYGVKLELSPHNVATLRCAAEYLEMTEDIRNENLVAKTENYLTKVVMSSWRDSISVLKTCSELNPMADDLEIVSKCIESIARKCNADLYAVRWSFSSRAVAKEVQRDWWFDEVCSLSISAFKKVMNAVSKKGLNPVDFGAAVEYYAHKWLQLAKELDLSTTLKTKDGPVQASIVAFTSSDQQMVPQDATKTLHRHRAVLQGIVNLLPFQLSATSVKFLLKLLRVACLGNASSFCKTELAKRISSQLEKAEIDDLLIPVPGESNCDLDIVQKIVEFYLQDQIQGISTAFSPSSVSRSSVSGSSSCTSSSRSSLGSLSASSSSLSDSRTTTDSWSGRSISGSSVSDSSISGTSTGSFVSTSSETSTLSSRSQLHSRTNSVASIETGSLDLSSDESEKLESKFYVNEGPSRKTQLPPTTTNCKVAQLLETYLEEVGKDSNVSPAKFITLAELITEFPRDSDDSIYRAIDAFLRAHPSLTELERKKLCSFIDTGALSLGACVHAASNEHLPLRVIVQVLFHEQIKLRNAITVNKVINDKDVGSGPDKLFSSTSSESGSSSDLSDGSTSSSTSTSVTTISRLRSPSISSANALNLAVPSPTIASENSSMLLGGLSTKETLRFVLAEIESLRNAVQEIESFKSRLIQTDALQMEIHNLSTKFEEMAQDYSGMNQQVEGLTKNTKHKSGWSFGWKKVTKSFQSKDPALMEHHRFETTPLPRTQLSEHMDVPALPPLRTSKSDILLPKTPRADTTLLPKTPRVPDLTLHPRTPRASSLPVPKTPKAELTSYPKTLGADSIPSSKTPKAEFLQSQKTPRPDFKPTSAVTKSIPLKQENVEPQSSFEGVHEVLKVDTPTSNSKRSGASSVQFKDRCKEDYITNHRSLHVGDEHRRQRSRSTSPDYIRQHKHREESDSVSVTTTSSHSTTSTTLSNRSGHVYRGRDSRNGHRRDYYEGRHDRSTSRTASHNHLPRHRHRSSHKSGRSLGHEREFSAERSYRSRQHRLEHHGPSHRKRRQKELSGHRSTSHRCQNDHDIKDHHYMDSHSLHISTDLHLTSTSVHGSGHQRYKDGSVSSYHGREGSEHHSSHRSSHRKDHYKEDSSKHSSQPHRHSSYHRRKEFFE</sequence>
<feature type="region of interest" description="Disordered" evidence="3">
    <location>
        <begin position="634"/>
        <end position="665"/>
    </location>
</feature>